<feature type="chain" id="PRO_5003280340" description="Lipoprotein" evidence="1">
    <location>
        <begin position="20"/>
        <end position="220"/>
    </location>
</feature>
<gene>
    <name evidence="2" type="ordered locus">Clole_0484</name>
</gene>
<dbReference type="Gene3D" id="3.40.1000.10">
    <property type="entry name" value="Mog1/PsbP, alpha/beta/alpha sandwich"/>
    <property type="match status" value="1"/>
</dbReference>
<evidence type="ECO:0000313" key="3">
    <source>
        <dbReference type="Proteomes" id="UP000008467"/>
    </source>
</evidence>
<feature type="signal peptide" evidence="1">
    <location>
        <begin position="1"/>
        <end position="19"/>
    </location>
</feature>
<protein>
    <recommendedName>
        <fullName evidence="4">Lipoprotein</fullName>
    </recommendedName>
</protein>
<name>F2JLD5_CELLD</name>
<dbReference type="KEGG" id="cle:Clole_0484"/>
<reference evidence="2 3" key="1">
    <citation type="journal article" date="2011" name="J. Bacteriol.">
        <title>Complete genome sequence of the cellulose-degrading bacterium Cellulosilyticum lentocellum.</title>
        <authorList>
            <consortium name="US DOE Joint Genome Institute"/>
            <person name="Miller D.A."/>
            <person name="Suen G."/>
            <person name="Bruce D."/>
            <person name="Copeland A."/>
            <person name="Cheng J.F."/>
            <person name="Detter C."/>
            <person name="Goodwin L.A."/>
            <person name="Han C.S."/>
            <person name="Hauser L.J."/>
            <person name="Land M.L."/>
            <person name="Lapidus A."/>
            <person name="Lucas S."/>
            <person name="Meincke L."/>
            <person name="Pitluck S."/>
            <person name="Tapia R."/>
            <person name="Teshima H."/>
            <person name="Woyke T."/>
            <person name="Fox B.G."/>
            <person name="Angert E.R."/>
            <person name="Currie C.R."/>
        </authorList>
    </citation>
    <scope>NUCLEOTIDE SEQUENCE [LARGE SCALE GENOMIC DNA]</scope>
    <source>
        <strain evidence="3">ATCC 49066 / DSM 5427 / NCIMB 11756 / RHM5</strain>
    </source>
</reference>
<dbReference type="HOGENOM" id="CLU_1254088_0_0_9"/>
<keyword evidence="3" id="KW-1185">Reference proteome</keyword>
<accession>F2JLD5</accession>
<evidence type="ECO:0008006" key="4">
    <source>
        <dbReference type="Google" id="ProtNLM"/>
    </source>
</evidence>
<dbReference type="AlphaFoldDB" id="F2JLD5"/>
<keyword evidence="1" id="KW-0732">Signal</keyword>
<evidence type="ECO:0000256" key="1">
    <source>
        <dbReference type="SAM" id="SignalP"/>
    </source>
</evidence>
<dbReference type="EMBL" id="CP002582">
    <property type="protein sequence ID" value="ADZ82223.1"/>
    <property type="molecule type" value="Genomic_DNA"/>
</dbReference>
<evidence type="ECO:0000313" key="2">
    <source>
        <dbReference type="EMBL" id="ADZ82223.1"/>
    </source>
</evidence>
<sequence length="220" mass="23482">MKQLKKFMAIFVVVTTAFCAGCNDSTGGSNDSNATSAESKKGVEAGETFKGDSFSFVAPKDWKKVDVQVMEGAISIANGNNKSMNVIAMEAPAEIASLSADEYKEAIATNLEAQKAMGITANKLEVQTKPYGDIVYAEVSTKMTEELIDMSIESGLLTQEAVDAIGGAEAYMKNMNLEQVCAYLIKDGKLLMITAQITGGSSIDDIKDEANFVIDNVTLK</sequence>
<dbReference type="RefSeq" id="WP_013655524.1">
    <property type="nucleotide sequence ID" value="NC_015275.1"/>
</dbReference>
<dbReference type="Proteomes" id="UP000008467">
    <property type="component" value="Chromosome"/>
</dbReference>
<organism evidence="2 3">
    <name type="scientific">Cellulosilyticum lentocellum (strain ATCC 49066 / DSM 5427 / NCIMB 11756 / RHM5)</name>
    <name type="common">Clostridium lentocellum</name>
    <dbReference type="NCBI Taxonomy" id="642492"/>
    <lineage>
        <taxon>Bacteria</taxon>
        <taxon>Bacillati</taxon>
        <taxon>Bacillota</taxon>
        <taxon>Clostridia</taxon>
        <taxon>Lachnospirales</taxon>
        <taxon>Cellulosilyticaceae</taxon>
        <taxon>Cellulosilyticum</taxon>
    </lineage>
</organism>
<proteinExistence type="predicted"/>